<feature type="compositionally biased region" description="Polar residues" evidence="19">
    <location>
        <begin position="657"/>
        <end position="666"/>
    </location>
</feature>
<keyword evidence="5" id="KW-0597">Phosphoprotein</keyword>
<accession>A0A8T0SRU1</accession>
<evidence type="ECO:0000256" key="3">
    <source>
        <dbReference type="ARBA" id="ARBA00022475"/>
    </source>
</evidence>
<dbReference type="InterPro" id="IPR017441">
    <property type="entry name" value="Protein_kinase_ATP_BS"/>
</dbReference>
<keyword evidence="24" id="KW-1185">Reference proteome</keyword>
<comment type="catalytic activity">
    <reaction evidence="16">
        <text>L-threonyl-[protein] + ATP = O-phospho-L-threonyl-[protein] + ADP + H(+)</text>
        <dbReference type="Rhea" id="RHEA:46608"/>
        <dbReference type="Rhea" id="RHEA-COMP:11060"/>
        <dbReference type="Rhea" id="RHEA-COMP:11605"/>
        <dbReference type="ChEBI" id="CHEBI:15378"/>
        <dbReference type="ChEBI" id="CHEBI:30013"/>
        <dbReference type="ChEBI" id="CHEBI:30616"/>
        <dbReference type="ChEBI" id="CHEBI:61977"/>
        <dbReference type="ChEBI" id="CHEBI:456216"/>
        <dbReference type="EC" id="2.7.11.1"/>
    </reaction>
</comment>
<dbReference type="FunFam" id="3.30.200.20:FF:000214">
    <property type="entry name" value="WAK1-OsWAK receptor-like cytoplasmic kinase (OsWAK-RLCK)"/>
    <property type="match status" value="1"/>
</dbReference>
<dbReference type="Pfam" id="PF07714">
    <property type="entry name" value="PK_Tyr_Ser-Thr"/>
    <property type="match status" value="1"/>
</dbReference>
<evidence type="ECO:0000256" key="11">
    <source>
        <dbReference type="ARBA" id="ARBA00022840"/>
    </source>
</evidence>
<dbReference type="GO" id="GO:0005886">
    <property type="term" value="C:plasma membrane"/>
    <property type="evidence" value="ECO:0007669"/>
    <property type="project" value="UniProtKB-SubCell"/>
</dbReference>
<evidence type="ECO:0000256" key="19">
    <source>
        <dbReference type="SAM" id="MobiDB-lite"/>
    </source>
</evidence>
<keyword evidence="12 20" id="KW-1133">Transmembrane helix</keyword>
<evidence type="ECO:0000256" key="15">
    <source>
        <dbReference type="ARBA" id="ARBA00023180"/>
    </source>
</evidence>
<dbReference type="Gene3D" id="1.10.510.10">
    <property type="entry name" value="Transferase(Phosphotransferase) domain 1"/>
    <property type="match status" value="1"/>
</dbReference>
<keyword evidence="7 20" id="KW-0812">Transmembrane</keyword>
<dbReference type="InterPro" id="IPR032872">
    <property type="entry name" value="WAK_assoc_C"/>
</dbReference>
<feature type="transmembrane region" description="Helical" evidence="20">
    <location>
        <begin position="270"/>
        <end position="292"/>
    </location>
</feature>
<evidence type="ECO:0000256" key="16">
    <source>
        <dbReference type="ARBA" id="ARBA00047899"/>
    </source>
</evidence>
<evidence type="ECO:0000256" key="5">
    <source>
        <dbReference type="ARBA" id="ARBA00022553"/>
    </source>
</evidence>
<feature type="chain" id="PRO_5035898909" description="non-specific serine/threonine protein kinase" evidence="21">
    <location>
        <begin position="22"/>
        <end position="666"/>
    </location>
</feature>
<keyword evidence="11 18" id="KW-0067">ATP-binding</keyword>
<dbReference type="InterPro" id="IPR025287">
    <property type="entry name" value="WAK_GUB"/>
</dbReference>
<evidence type="ECO:0000256" key="10">
    <source>
        <dbReference type="ARBA" id="ARBA00022777"/>
    </source>
</evidence>
<dbReference type="PROSITE" id="PS00108">
    <property type="entry name" value="PROTEIN_KINASE_ST"/>
    <property type="match status" value="1"/>
</dbReference>
<dbReference type="PANTHER" id="PTHR46008:SF60">
    <property type="entry name" value="PROTEIN KINASE DOMAIN-CONTAINING PROTEIN"/>
    <property type="match status" value="1"/>
</dbReference>
<keyword evidence="14" id="KW-0675">Receptor</keyword>
<dbReference type="Proteomes" id="UP000823388">
    <property type="component" value="Chromosome 5K"/>
</dbReference>
<dbReference type="SUPFAM" id="SSF56112">
    <property type="entry name" value="Protein kinase-like (PK-like)"/>
    <property type="match status" value="1"/>
</dbReference>
<evidence type="ECO:0000259" key="22">
    <source>
        <dbReference type="PROSITE" id="PS50011"/>
    </source>
</evidence>
<dbReference type="Pfam" id="PF13947">
    <property type="entry name" value="GUB_WAK_bind"/>
    <property type="match status" value="1"/>
</dbReference>
<organism evidence="23 24">
    <name type="scientific">Panicum virgatum</name>
    <name type="common">Blackwell switchgrass</name>
    <dbReference type="NCBI Taxonomy" id="38727"/>
    <lineage>
        <taxon>Eukaryota</taxon>
        <taxon>Viridiplantae</taxon>
        <taxon>Streptophyta</taxon>
        <taxon>Embryophyta</taxon>
        <taxon>Tracheophyta</taxon>
        <taxon>Spermatophyta</taxon>
        <taxon>Magnoliopsida</taxon>
        <taxon>Liliopsida</taxon>
        <taxon>Poales</taxon>
        <taxon>Poaceae</taxon>
        <taxon>PACMAD clade</taxon>
        <taxon>Panicoideae</taxon>
        <taxon>Panicodae</taxon>
        <taxon>Paniceae</taxon>
        <taxon>Panicinae</taxon>
        <taxon>Panicum</taxon>
        <taxon>Panicum sect. Hiantes</taxon>
    </lineage>
</organism>
<keyword evidence="8 21" id="KW-0732">Signal</keyword>
<dbReference type="GO" id="GO:0005524">
    <property type="term" value="F:ATP binding"/>
    <property type="evidence" value="ECO:0007669"/>
    <property type="project" value="UniProtKB-UniRule"/>
</dbReference>
<protein>
    <recommendedName>
        <fullName evidence="2">non-specific serine/threonine protein kinase</fullName>
        <ecNumber evidence="2">2.7.11.1</ecNumber>
    </recommendedName>
</protein>
<dbReference type="EMBL" id="CM029045">
    <property type="protein sequence ID" value="KAG2599914.1"/>
    <property type="molecule type" value="Genomic_DNA"/>
</dbReference>
<keyword evidence="3" id="KW-1003">Cell membrane</keyword>
<dbReference type="GO" id="GO:0030247">
    <property type="term" value="F:polysaccharide binding"/>
    <property type="evidence" value="ECO:0007669"/>
    <property type="project" value="InterPro"/>
</dbReference>
<evidence type="ECO:0000256" key="6">
    <source>
        <dbReference type="ARBA" id="ARBA00022679"/>
    </source>
</evidence>
<dbReference type="PANTHER" id="PTHR46008">
    <property type="entry name" value="LEAF RUST 10 DISEASE-RESISTANCE LOCUS RECEPTOR-LIKE PROTEIN KINASE-LIKE 1.4"/>
    <property type="match status" value="1"/>
</dbReference>
<evidence type="ECO:0000256" key="1">
    <source>
        <dbReference type="ARBA" id="ARBA00004251"/>
    </source>
</evidence>
<comment type="subcellular location">
    <subcellularLocation>
        <location evidence="1">Cell membrane</location>
        <topology evidence="1">Single-pass type I membrane protein</topology>
    </subcellularLocation>
</comment>
<sequence>MASLFLPLLLPTLSLLAVADALPPPCSNAATCGDQVVRYPFWLLNASTSDCGYPGLGLVCEANVTPTLILPVKSHRYRVWNINYDTHTVAVSDADADSDEPAAGGCPRLHVNLTIDYTTSWLRLTQSDSNITFLYNCSKNISWPSAWELSGCYGYSGKRSYVLPDGGTGAEARESECEEVVVAPVLGAHKEEMGMVGPPGAPPAVGDMVRAGFQLMYHAHSRQCGGCERSGGWCGYRHNQTDGGAMRFTCFCDGGPTADRCGRSNRKHGVIIGVSAAAGLAVLAAAAILFIVRKRKKKNVINSSSKLLKYSGSGGTPHSRVGDMESGSIEDPPTHLFTYEELEEATSSFDEHRELGDGGFGTVYKGYLKDGRVVAVKRLYNNSYRRVEQFQNEAVILSGLRHPNLVMFYGCTPSTSRELLLVYEFVANGTVADHLHGHRAPERALSWPLRLSVAIEAAAALNYLHAIEPPVVHRDVKTTNILLDADFHVKVADFGLSRLFPLDVTHVSTAPQGTPGYVDPEYHQCYQLTDKSDVYSFGVVLVELISSKPAVDITRHRNEINLAGMAISKIQNCHLEQLVDLDLGYEADPATKKMMTMVAELAFRCLQQNGEMRPPMKEVLEVLRSIQGECRAAEKDGDKPKDGAFSPTTVHAPWDSRATTPNTSRD</sequence>
<keyword evidence="9 18" id="KW-0547">Nucleotide-binding</keyword>
<dbReference type="InterPro" id="IPR001245">
    <property type="entry name" value="Ser-Thr/Tyr_kinase_cat_dom"/>
</dbReference>
<comment type="caution">
    <text evidence="23">The sequence shown here is derived from an EMBL/GenBank/DDBJ whole genome shotgun (WGS) entry which is preliminary data.</text>
</comment>
<proteinExistence type="predicted"/>
<evidence type="ECO:0000256" key="2">
    <source>
        <dbReference type="ARBA" id="ARBA00012513"/>
    </source>
</evidence>
<dbReference type="InterPro" id="IPR000719">
    <property type="entry name" value="Prot_kinase_dom"/>
</dbReference>
<dbReference type="AlphaFoldDB" id="A0A8T0SRU1"/>
<evidence type="ECO:0000313" key="24">
    <source>
        <dbReference type="Proteomes" id="UP000823388"/>
    </source>
</evidence>
<evidence type="ECO:0000256" key="7">
    <source>
        <dbReference type="ARBA" id="ARBA00022692"/>
    </source>
</evidence>
<dbReference type="InterPro" id="IPR011009">
    <property type="entry name" value="Kinase-like_dom_sf"/>
</dbReference>
<comment type="catalytic activity">
    <reaction evidence="17">
        <text>L-seryl-[protein] + ATP = O-phospho-L-seryl-[protein] + ADP + H(+)</text>
        <dbReference type="Rhea" id="RHEA:17989"/>
        <dbReference type="Rhea" id="RHEA-COMP:9863"/>
        <dbReference type="Rhea" id="RHEA-COMP:11604"/>
        <dbReference type="ChEBI" id="CHEBI:15378"/>
        <dbReference type="ChEBI" id="CHEBI:29999"/>
        <dbReference type="ChEBI" id="CHEBI:30616"/>
        <dbReference type="ChEBI" id="CHEBI:83421"/>
        <dbReference type="ChEBI" id="CHEBI:456216"/>
        <dbReference type="EC" id="2.7.11.1"/>
    </reaction>
</comment>
<dbReference type="CDD" id="cd14066">
    <property type="entry name" value="STKc_IRAK"/>
    <property type="match status" value="1"/>
</dbReference>
<dbReference type="EC" id="2.7.11.1" evidence="2"/>
<dbReference type="FunFam" id="1.10.510.10:FF:000161">
    <property type="entry name" value="Wall-associated receptor kinase-like 20"/>
    <property type="match status" value="1"/>
</dbReference>
<keyword evidence="13 20" id="KW-0472">Membrane</keyword>
<keyword evidence="6" id="KW-0808">Transferase</keyword>
<dbReference type="PROSITE" id="PS00107">
    <property type="entry name" value="PROTEIN_KINASE_ATP"/>
    <property type="match status" value="1"/>
</dbReference>
<feature type="domain" description="Protein kinase" evidence="22">
    <location>
        <begin position="349"/>
        <end position="626"/>
    </location>
</feature>
<name>A0A8T0SRU1_PANVG</name>
<dbReference type="Pfam" id="PF14380">
    <property type="entry name" value="WAK_assoc"/>
    <property type="match status" value="1"/>
</dbReference>
<evidence type="ECO:0000256" key="21">
    <source>
        <dbReference type="SAM" id="SignalP"/>
    </source>
</evidence>
<evidence type="ECO:0000256" key="8">
    <source>
        <dbReference type="ARBA" id="ARBA00022729"/>
    </source>
</evidence>
<evidence type="ECO:0000256" key="17">
    <source>
        <dbReference type="ARBA" id="ARBA00048679"/>
    </source>
</evidence>
<evidence type="ECO:0000256" key="20">
    <source>
        <dbReference type="SAM" id="Phobius"/>
    </source>
</evidence>
<dbReference type="Gene3D" id="3.30.200.20">
    <property type="entry name" value="Phosphorylase Kinase, domain 1"/>
    <property type="match status" value="1"/>
</dbReference>
<keyword evidence="10" id="KW-0418">Kinase</keyword>
<reference evidence="23" key="1">
    <citation type="submission" date="2020-05" db="EMBL/GenBank/DDBJ databases">
        <title>WGS assembly of Panicum virgatum.</title>
        <authorList>
            <person name="Lovell J.T."/>
            <person name="Jenkins J."/>
            <person name="Shu S."/>
            <person name="Juenger T.E."/>
            <person name="Schmutz J."/>
        </authorList>
    </citation>
    <scope>NUCLEOTIDE SEQUENCE</scope>
    <source>
        <strain evidence="23">AP13</strain>
    </source>
</reference>
<feature type="binding site" evidence="18">
    <location>
        <position position="377"/>
    </location>
    <ligand>
        <name>ATP</name>
        <dbReference type="ChEBI" id="CHEBI:30616"/>
    </ligand>
</feature>
<evidence type="ECO:0000256" key="9">
    <source>
        <dbReference type="ARBA" id="ARBA00022741"/>
    </source>
</evidence>
<feature type="region of interest" description="Disordered" evidence="19">
    <location>
        <begin position="631"/>
        <end position="666"/>
    </location>
</feature>
<gene>
    <name evidence="23" type="ORF">PVAP13_5KG487800</name>
</gene>
<evidence type="ECO:0000256" key="13">
    <source>
        <dbReference type="ARBA" id="ARBA00023136"/>
    </source>
</evidence>
<dbReference type="InterPro" id="IPR008271">
    <property type="entry name" value="Ser/Thr_kinase_AS"/>
</dbReference>
<dbReference type="GO" id="GO:0004674">
    <property type="term" value="F:protein serine/threonine kinase activity"/>
    <property type="evidence" value="ECO:0007669"/>
    <property type="project" value="UniProtKB-KW"/>
</dbReference>
<evidence type="ECO:0000256" key="4">
    <source>
        <dbReference type="ARBA" id="ARBA00022527"/>
    </source>
</evidence>
<evidence type="ECO:0000313" key="23">
    <source>
        <dbReference type="EMBL" id="KAG2599914.1"/>
    </source>
</evidence>
<feature type="compositionally biased region" description="Basic and acidic residues" evidence="19">
    <location>
        <begin position="631"/>
        <end position="642"/>
    </location>
</feature>
<dbReference type="SMART" id="SM00220">
    <property type="entry name" value="S_TKc"/>
    <property type="match status" value="1"/>
</dbReference>
<evidence type="ECO:0000256" key="18">
    <source>
        <dbReference type="PROSITE-ProRule" id="PRU10141"/>
    </source>
</evidence>
<keyword evidence="15" id="KW-0325">Glycoprotein</keyword>
<evidence type="ECO:0000256" key="12">
    <source>
        <dbReference type="ARBA" id="ARBA00022989"/>
    </source>
</evidence>
<evidence type="ECO:0000256" key="14">
    <source>
        <dbReference type="ARBA" id="ARBA00023170"/>
    </source>
</evidence>
<keyword evidence="4" id="KW-0723">Serine/threonine-protein kinase</keyword>
<feature type="signal peptide" evidence="21">
    <location>
        <begin position="1"/>
        <end position="21"/>
    </location>
</feature>
<dbReference type="PROSITE" id="PS50011">
    <property type="entry name" value="PROTEIN_KINASE_DOM"/>
    <property type="match status" value="1"/>
</dbReference>